<dbReference type="KEGG" id="fax:FUAX_00310"/>
<gene>
    <name evidence="1" type="ORF">FUAX_00310</name>
</gene>
<evidence type="ECO:0008006" key="3">
    <source>
        <dbReference type="Google" id="ProtNLM"/>
    </source>
</evidence>
<organism evidence="1 2">
    <name type="scientific">Fulvitalea axinellae</name>
    <dbReference type="NCBI Taxonomy" id="1182444"/>
    <lineage>
        <taxon>Bacteria</taxon>
        <taxon>Pseudomonadati</taxon>
        <taxon>Bacteroidota</taxon>
        <taxon>Cytophagia</taxon>
        <taxon>Cytophagales</taxon>
        <taxon>Persicobacteraceae</taxon>
        <taxon>Fulvitalea</taxon>
    </lineage>
</organism>
<proteinExistence type="predicted"/>
<evidence type="ECO:0000313" key="1">
    <source>
        <dbReference type="EMBL" id="BDD07599.1"/>
    </source>
</evidence>
<keyword evidence="2" id="KW-1185">Reference proteome</keyword>
<dbReference type="AlphaFoldDB" id="A0AAU9CMS3"/>
<name>A0AAU9CMS3_9BACT</name>
<evidence type="ECO:0000313" key="2">
    <source>
        <dbReference type="Proteomes" id="UP001348817"/>
    </source>
</evidence>
<sequence>MLKPTDNLVKLFDARIGKFDSQIEIKSEEIDVLTQLRDTLLPQLISGKLRVPKAMLAVERALQKGE</sequence>
<protein>
    <recommendedName>
        <fullName evidence="3">Type I restriction modification DNA specificity domain-containing protein</fullName>
    </recommendedName>
</protein>
<dbReference type="SUPFAM" id="SSF116734">
    <property type="entry name" value="DNA methylase specificity domain"/>
    <property type="match status" value="1"/>
</dbReference>
<reference evidence="1 2" key="1">
    <citation type="submission" date="2021-12" db="EMBL/GenBank/DDBJ databases">
        <title>Genome sequencing of bacteria with rrn-lacking chromosome and rrn-plasmid.</title>
        <authorList>
            <person name="Anda M."/>
            <person name="Iwasaki W."/>
        </authorList>
    </citation>
    <scope>NUCLEOTIDE SEQUENCE [LARGE SCALE GENOMIC DNA]</scope>
    <source>
        <strain evidence="1 2">DSM 100852</strain>
    </source>
</reference>
<dbReference type="Proteomes" id="UP001348817">
    <property type="component" value="Chromosome"/>
</dbReference>
<accession>A0AAU9CMS3</accession>
<dbReference type="EMBL" id="AP025314">
    <property type="protein sequence ID" value="BDD07599.1"/>
    <property type="molecule type" value="Genomic_DNA"/>
</dbReference>